<evidence type="ECO:0000256" key="3">
    <source>
        <dbReference type="ARBA" id="ARBA00061607"/>
    </source>
</evidence>
<dbReference type="PANTHER" id="PTHR42759:SF5">
    <property type="entry name" value="METHANOL DEHYDROGENASE REGULATOR"/>
    <property type="match status" value="1"/>
</dbReference>
<dbReference type="EMBL" id="BMPZ01000011">
    <property type="protein sequence ID" value="GGI91075.1"/>
    <property type="molecule type" value="Genomic_DNA"/>
</dbReference>
<evidence type="ECO:0000259" key="5">
    <source>
        <dbReference type="Pfam" id="PF17863"/>
    </source>
</evidence>
<comment type="similarity">
    <text evidence="3">Belongs to the MoxR family.</text>
</comment>
<evidence type="ECO:0000313" key="7">
    <source>
        <dbReference type="Proteomes" id="UP000613743"/>
    </source>
</evidence>
<keyword evidence="1" id="KW-0547">Nucleotide-binding</keyword>
<dbReference type="InterPro" id="IPR011703">
    <property type="entry name" value="ATPase_AAA-3"/>
</dbReference>
<feature type="domain" description="ChlI/MoxR AAA lid" evidence="5">
    <location>
        <begin position="237"/>
        <end position="295"/>
    </location>
</feature>
<comment type="caution">
    <text evidence="6">The sequence shown here is derived from an EMBL/GenBank/DDBJ whole genome shotgun (WGS) entry which is preliminary data.</text>
</comment>
<dbReference type="AlphaFoldDB" id="A0A917JZ10"/>
<gene>
    <name evidence="6" type="ORF">GCM10009332_30400</name>
</gene>
<reference evidence="6" key="1">
    <citation type="journal article" date="2014" name="Int. J. Syst. Evol. Microbiol.">
        <title>Complete genome sequence of Corynebacterium casei LMG S-19264T (=DSM 44701T), isolated from a smear-ripened cheese.</title>
        <authorList>
            <consortium name="US DOE Joint Genome Institute (JGI-PGF)"/>
            <person name="Walter F."/>
            <person name="Albersmeier A."/>
            <person name="Kalinowski J."/>
            <person name="Ruckert C."/>
        </authorList>
    </citation>
    <scope>NUCLEOTIDE SEQUENCE</scope>
    <source>
        <strain evidence="6">JCM 30804</strain>
    </source>
</reference>
<feature type="domain" description="ATPase AAA-3" evidence="4">
    <location>
        <begin position="36"/>
        <end position="166"/>
    </location>
</feature>
<dbReference type="InterPro" id="IPR041628">
    <property type="entry name" value="ChlI/MoxR_AAA_lid"/>
</dbReference>
<accession>A0A917JZ10</accession>
<evidence type="ECO:0000256" key="2">
    <source>
        <dbReference type="ARBA" id="ARBA00022840"/>
    </source>
</evidence>
<dbReference type="InterPro" id="IPR050764">
    <property type="entry name" value="CbbQ/NirQ/NorQ/GpvN"/>
</dbReference>
<dbReference type="GO" id="GO:0005524">
    <property type="term" value="F:ATP binding"/>
    <property type="evidence" value="ECO:0007669"/>
    <property type="project" value="UniProtKB-KW"/>
</dbReference>
<reference evidence="6" key="2">
    <citation type="submission" date="2020-09" db="EMBL/GenBank/DDBJ databases">
        <authorList>
            <person name="Sun Q."/>
            <person name="Ohkuma M."/>
        </authorList>
    </citation>
    <scope>NUCLEOTIDE SEQUENCE</scope>
    <source>
        <strain evidence="6">JCM 30804</strain>
    </source>
</reference>
<dbReference type="Gene3D" id="1.10.8.80">
    <property type="entry name" value="Magnesium chelatase subunit I, C-Terminal domain"/>
    <property type="match status" value="1"/>
</dbReference>
<dbReference type="Pfam" id="PF07726">
    <property type="entry name" value="AAA_3"/>
    <property type="match status" value="1"/>
</dbReference>
<dbReference type="PANTHER" id="PTHR42759">
    <property type="entry name" value="MOXR FAMILY PROTEIN"/>
    <property type="match status" value="1"/>
</dbReference>
<dbReference type="Gene3D" id="3.40.50.300">
    <property type="entry name" value="P-loop containing nucleotide triphosphate hydrolases"/>
    <property type="match status" value="1"/>
</dbReference>
<keyword evidence="7" id="KW-1185">Reference proteome</keyword>
<dbReference type="SUPFAM" id="SSF52540">
    <property type="entry name" value="P-loop containing nucleoside triphosphate hydrolases"/>
    <property type="match status" value="1"/>
</dbReference>
<dbReference type="PIRSF" id="PIRSF002849">
    <property type="entry name" value="AAA_ATPase_chaperone_MoxR_prd"/>
    <property type="match status" value="1"/>
</dbReference>
<dbReference type="FunFam" id="3.40.50.300:FF:000640">
    <property type="entry name" value="MoxR family ATPase"/>
    <property type="match status" value="1"/>
</dbReference>
<dbReference type="GO" id="GO:0016887">
    <property type="term" value="F:ATP hydrolysis activity"/>
    <property type="evidence" value="ECO:0007669"/>
    <property type="project" value="InterPro"/>
</dbReference>
<proteinExistence type="inferred from homology"/>
<dbReference type="CDD" id="cd00009">
    <property type="entry name" value="AAA"/>
    <property type="match status" value="1"/>
</dbReference>
<keyword evidence="2" id="KW-0067">ATP-binding</keyword>
<dbReference type="RefSeq" id="WP_229779977.1">
    <property type="nucleotide sequence ID" value="NZ_BMPZ01000011.1"/>
</dbReference>
<evidence type="ECO:0000256" key="1">
    <source>
        <dbReference type="ARBA" id="ARBA00022741"/>
    </source>
</evidence>
<dbReference type="InterPro" id="IPR027417">
    <property type="entry name" value="P-loop_NTPase"/>
</dbReference>
<sequence>MPQTAIQQVISQIESVLLGKPLQVRLAMTCILAKGHLLIEDLPGMGKTSLSHALAQSLGLSYQRIQFTSDMLPADILGVSIFNKEQSQFVFHPGPIFKQMVLADEINRASPKTQSALLEAMAEQQITVDGITHALPKPFFVIATQNPTDQSGTFLLPESQLDRFMMRVSIGYPTPDSELAMLRGQPLGTDLQSVIQCVDLVTLTKAQEQVAQISASDALLQYILALVNDSREQAEIYGLSPRATKALLHAAKAWAFLEGRRYIVPEDVQAVFPSVAEHRIRHSSQLQGETMSDKILSRINPIR</sequence>
<name>A0A917JZ10_9GAMM</name>
<dbReference type="Proteomes" id="UP000613743">
    <property type="component" value="Unassembled WGS sequence"/>
</dbReference>
<protein>
    <submittedName>
        <fullName evidence="6">ATPase AAA</fullName>
    </submittedName>
</protein>
<organism evidence="6 7">
    <name type="scientific">Shewanella gelidii</name>
    <dbReference type="NCBI Taxonomy" id="1642821"/>
    <lineage>
        <taxon>Bacteria</taxon>
        <taxon>Pseudomonadati</taxon>
        <taxon>Pseudomonadota</taxon>
        <taxon>Gammaproteobacteria</taxon>
        <taxon>Alteromonadales</taxon>
        <taxon>Shewanellaceae</taxon>
        <taxon>Shewanella</taxon>
    </lineage>
</organism>
<evidence type="ECO:0000313" key="6">
    <source>
        <dbReference type="EMBL" id="GGI91075.1"/>
    </source>
</evidence>
<dbReference type="Pfam" id="PF17863">
    <property type="entry name" value="AAA_lid_2"/>
    <property type="match status" value="1"/>
</dbReference>
<evidence type="ECO:0000259" key="4">
    <source>
        <dbReference type="Pfam" id="PF07726"/>
    </source>
</evidence>